<protein>
    <submittedName>
        <fullName evidence="2">Uncharacterized protein</fullName>
    </submittedName>
</protein>
<name>A0ABY8P124_9GAMM</name>
<feature type="chain" id="PRO_5046566241" evidence="1">
    <location>
        <begin position="23"/>
        <end position="89"/>
    </location>
</feature>
<feature type="signal peptide" evidence="1">
    <location>
        <begin position="1"/>
        <end position="22"/>
    </location>
</feature>
<organism evidence="2 3">
    <name type="scientific">Arsenophonus apicola</name>
    <dbReference type="NCBI Taxonomy" id="2879119"/>
    <lineage>
        <taxon>Bacteria</taxon>
        <taxon>Pseudomonadati</taxon>
        <taxon>Pseudomonadota</taxon>
        <taxon>Gammaproteobacteria</taxon>
        <taxon>Enterobacterales</taxon>
        <taxon>Morganellaceae</taxon>
        <taxon>Arsenophonus</taxon>
    </lineage>
</organism>
<sequence>MKPLCKILSTTAFLGLSFIVIAKDCSLKNTILIPKANGEYIRVSLSSINRPNEKNAVDICWEDPTKGPRCFNGDTKEVYPNPEKTKISD</sequence>
<keyword evidence="3" id="KW-1185">Reference proteome</keyword>
<evidence type="ECO:0000313" key="2">
    <source>
        <dbReference type="EMBL" id="WGO83187.1"/>
    </source>
</evidence>
<reference evidence="2 3" key="1">
    <citation type="submission" date="2023-04" db="EMBL/GenBank/DDBJ databases">
        <title>Genome dynamics across the evolutionary transition to endosymbiosis.</title>
        <authorList>
            <person name="Siozios S."/>
            <person name="Nadal-Jimenez P."/>
            <person name="Azagi T."/>
            <person name="Sprong H."/>
            <person name="Frost C.L."/>
            <person name="Parratt S.R."/>
            <person name="Taylor G."/>
            <person name="Brettell L."/>
            <person name="Lew K.C."/>
            <person name="Croft L."/>
            <person name="King K.C."/>
            <person name="Brockhurst M.A."/>
            <person name="Hypsa V."/>
            <person name="Novakova E."/>
            <person name="Darby A.C."/>
            <person name="Hurst G.D.D."/>
        </authorList>
    </citation>
    <scope>NUCLEOTIDE SEQUENCE [LARGE SCALE GENOMIC DNA]</scope>
    <source>
        <strain evidence="3">aApi_AU</strain>
    </source>
</reference>
<evidence type="ECO:0000313" key="3">
    <source>
        <dbReference type="Proteomes" id="UP001231859"/>
    </source>
</evidence>
<accession>A0ABY8P124</accession>
<evidence type="ECO:0000256" key="1">
    <source>
        <dbReference type="SAM" id="SignalP"/>
    </source>
</evidence>
<keyword evidence="1" id="KW-0732">Signal</keyword>
<dbReference type="RefSeq" id="WP_280937842.1">
    <property type="nucleotide sequence ID" value="NZ_CP123759.1"/>
</dbReference>
<dbReference type="Proteomes" id="UP001231859">
    <property type="component" value="Chromosome"/>
</dbReference>
<dbReference type="EMBL" id="CP123759">
    <property type="protein sequence ID" value="WGO83187.1"/>
    <property type="molecule type" value="Genomic_DNA"/>
</dbReference>
<proteinExistence type="predicted"/>
<gene>
    <name evidence="2" type="ORF">QG404_12710</name>
</gene>